<dbReference type="PANTHER" id="PTHR45339:SF5">
    <property type="entry name" value="HISTIDINE KINASE"/>
    <property type="match status" value="1"/>
</dbReference>
<dbReference type="Gene3D" id="3.40.50.2300">
    <property type="match status" value="1"/>
</dbReference>
<accession>A0A4Q1JQJ2</accession>
<organism evidence="4 5">
    <name type="scientific">Ancylomarina salipaludis</name>
    <dbReference type="NCBI Taxonomy" id="2501299"/>
    <lineage>
        <taxon>Bacteria</taxon>
        <taxon>Pseudomonadati</taxon>
        <taxon>Bacteroidota</taxon>
        <taxon>Bacteroidia</taxon>
        <taxon>Marinilabiliales</taxon>
        <taxon>Marinifilaceae</taxon>
        <taxon>Ancylomarina</taxon>
    </lineage>
</organism>
<evidence type="ECO:0000259" key="3">
    <source>
        <dbReference type="PROSITE" id="PS50110"/>
    </source>
</evidence>
<reference evidence="4 5" key="1">
    <citation type="submission" date="2019-01" db="EMBL/GenBank/DDBJ databases">
        <title>Ancylomarina salipaludis sp. nov., isolated from a salt marsh.</title>
        <authorList>
            <person name="Yoon J.-H."/>
        </authorList>
    </citation>
    <scope>NUCLEOTIDE SEQUENCE [LARGE SCALE GENOMIC DNA]</scope>
    <source>
        <strain evidence="4 5">SHSM-M15</strain>
    </source>
</reference>
<comment type="caution">
    <text evidence="4">The sequence shown here is derived from an EMBL/GenBank/DDBJ whole genome shotgun (WGS) entry which is preliminary data.</text>
</comment>
<dbReference type="OrthoDB" id="9796457at2"/>
<dbReference type="AlphaFoldDB" id="A0A4Q1JQJ2"/>
<dbReference type="RefSeq" id="WP_129252937.1">
    <property type="nucleotide sequence ID" value="NZ_SAXA01000002.1"/>
</dbReference>
<dbReference type="SMART" id="SM00448">
    <property type="entry name" value="REC"/>
    <property type="match status" value="1"/>
</dbReference>
<dbReference type="Pfam" id="PF00072">
    <property type="entry name" value="Response_reg"/>
    <property type="match status" value="1"/>
</dbReference>
<keyword evidence="5" id="KW-1185">Reference proteome</keyword>
<feature type="modified residue" description="4-aspartylphosphate" evidence="2">
    <location>
        <position position="83"/>
    </location>
</feature>
<gene>
    <name evidence="4" type="ORF">EO244_03400</name>
</gene>
<protein>
    <submittedName>
        <fullName evidence="4">Response regulator</fullName>
    </submittedName>
</protein>
<evidence type="ECO:0000313" key="5">
    <source>
        <dbReference type="Proteomes" id="UP000289703"/>
    </source>
</evidence>
<evidence type="ECO:0000256" key="2">
    <source>
        <dbReference type="PROSITE-ProRule" id="PRU00169"/>
    </source>
</evidence>
<name>A0A4Q1JQJ2_9BACT</name>
<evidence type="ECO:0000256" key="1">
    <source>
        <dbReference type="ARBA" id="ARBA00022553"/>
    </source>
</evidence>
<sequence>MEKFERVCWEENIDSCIVVKTEIEKRNIPMKDAKILLSEDKISNSKTIEIYLRSRVGKVEVAENGKEAVEMFAKNEYDMILMDIQMPIMGGIEAAQHIREMEADRDYRVPIIAFSANYFSSDKETSIEVGMDAYISKPFQSKTLFNLMQEYI</sequence>
<evidence type="ECO:0000313" key="4">
    <source>
        <dbReference type="EMBL" id="RXQ96687.1"/>
    </source>
</evidence>
<dbReference type="Proteomes" id="UP000289703">
    <property type="component" value="Unassembled WGS sequence"/>
</dbReference>
<dbReference type="PANTHER" id="PTHR45339">
    <property type="entry name" value="HYBRID SIGNAL TRANSDUCTION HISTIDINE KINASE J"/>
    <property type="match status" value="1"/>
</dbReference>
<feature type="domain" description="Response regulatory" evidence="3">
    <location>
        <begin position="34"/>
        <end position="152"/>
    </location>
</feature>
<dbReference type="InterPro" id="IPR001789">
    <property type="entry name" value="Sig_transdc_resp-reg_receiver"/>
</dbReference>
<dbReference type="GO" id="GO:0000160">
    <property type="term" value="P:phosphorelay signal transduction system"/>
    <property type="evidence" value="ECO:0007669"/>
    <property type="project" value="InterPro"/>
</dbReference>
<dbReference type="EMBL" id="SAXA01000002">
    <property type="protein sequence ID" value="RXQ96687.1"/>
    <property type="molecule type" value="Genomic_DNA"/>
</dbReference>
<dbReference type="CDD" id="cd17546">
    <property type="entry name" value="REC_hyHK_CKI1_RcsC-like"/>
    <property type="match status" value="1"/>
</dbReference>
<dbReference type="SUPFAM" id="SSF52172">
    <property type="entry name" value="CheY-like"/>
    <property type="match status" value="1"/>
</dbReference>
<dbReference type="InterPro" id="IPR011006">
    <property type="entry name" value="CheY-like_superfamily"/>
</dbReference>
<keyword evidence="1 2" id="KW-0597">Phosphoprotein</keyword>
<proteinExistence type="predicted"/>
<dbReference type="PROSITE" id="PS50110">
    <property type="entry name" value="RESPONSE_REGULATORY"/>
    <property type="match status" value="1"/>
</dbReference>